<evidence type="ECO:0000313" key="1">
    <source>
        <dbReference type="EMBL" id="MEY8773177.1"/>
    </source>
</evidence>
<organism evidence="1 2">
    <name type="scientific">Erwinia aeris</name>
    <dbReference type="NCBI Taxonomy" id="3239803"/>
    <lineage>
        <taxon>Bacteria</taxon>
        <taxon>Pseudomonadati</taxon>
        <taxon>Pseudomonadota</taxon>
        <taxon>Gammaproteobacteria</taxon>
        <taxon>Enterobacterales</taxon>
        <taxon>Erwiniaceae</taxon>
        <taxon>Erwinia</taxon>
    </lineage>
</organism>
<dbReference type="Gene3D" id="1.10.1220.10">
    <property type="entry name" value="Met repressor-like"/>
    <property type="match status" value="1"/>
</dbReference>
<dbReference type="Proteomes" id="UP001565243">
    <property type="component" value="Unassembled WGS sequence"/>
</dbReference>
<keyword evidence="2" id="KW-1185">Reference proteome</keyword>
<accession>A0ABV4EEM3</accession>
<evidence type="ECO:0000313" key="2">
    <source>
        <dbReference type="Proteomes" id="UP001565243"/>
    </source>
</evidence>
<reference evidence="1 2" key="1">
    <citation type="submission" date="2024-07" db="EMBL/GenBank/DDBJ databases">
        <authorList>
            <person name="Hebao G."/>
        </authorList>
    </citation>
    <scope>NUCLEOTIDE SEQUENCE [LARGE SCALE GENOMIC DNA]</scope>
    <source>
        <strain evidence="1 2">ACCC 02193</strain>
    </source>
</reference>
<dbReference type="RefSeq" id="WP_369896801.1">
    <property type="nucleotide sequence ID" value="NZ_JBGFFX010000019.1"/>
</dbReference>
<dbReference type="EMBL" id="JBGFFX010000019">
    <property type="protein sequence ID" value="MEY8773177.1"/>
    <property type="molecule type" value="Genomic_DNA"/>
</dbReference>
<dbReference type="InterPro" id="IPR013321">
    <property type="entry name" value="Arc_rbn_hlx_hlx"/>
</dbReference>
<gene>
    <name evidence="1" type="ORF">AB6T85_22495</name>
</gene>
<dbReference type="Pfam" id="PF04221">
    <property type="entry name" value="RelB"/>
    <property type="match status" value="1"/>
</dbReference>
<proteinExistence type="predicted"/>
<sequence length="222" mass="24803">MSGLFDRKKRAKSAQLTVRLDEQLKKRAELRMEAMGMTATDAVEQLYRYIAEHGRMPLATRVVTTDDPFFRQGEITSFSLRNLNSEDPEDNVLRVPHGAHFAATASASSAGHKDSQADSDATGFARRFVAFLAARGISCSDSSRFTAEVCQYKSVEGIRRTVMRVMTQRGMSHAKFVFHNETLAELPRLAESLPRELMTDFGFTADEAAVVLNQIQPARRPE</sequence>
<name>A0ABV4EEM3_9GAMM</name>
<comment type="caution">
    <text evidence="1">The sequence shown here is derived from an EMBL/GenBank/DDBJ whole genome shotgun (WGS) entry which is preliminary data.</text>
</comment>
<dbReference type="InterPro" id="IPR007337">
    <property type="entry name" value="RelB/DinJ"/>
</dbReference>
<protein>
    <submittedName>
        <fullName evidence="1">Type II toxin-antitoxin system RelB/DinJ family antitoxin</fullName>
    </submittedName>
</protein>